<organism evidence="3 4">
    <name type="scientific">Adineta ricciae</name>
    <name type="common">Rotifer</name>
    <dbReference type="NCBI Taxonomy" id="249248"/>
    <lineage>
        <taxon>Eukaryota</taxon>
        <taxon>Metazoa</taxon>
        <taxon>Spiralia</taxon>
        <taxon>Gnathifera</taxon>
        <taxon>Rotifera</taxon>
        <taxon>Eurotatoria</taxon>
        <taxon>Bdelloidea</taxon>
        <taxon>Adinetida</taxon>
        <taxon>Adinetidae</taxon>
        <taxon>Adineta</taxon>
    </lineage>
</organism>
<proteinExistence type="predicted"/>
<dbReference type="Proteomes" id="UP000663852">
    <property type="component" value="Unassembled WGS sequence"/>
</dbReference>
<dbReference type="AlphaFoldDB" id="A0A815UGY7"/>
<keyword evidence="2" id="KW-1133">Transmembrane helix</keyword>
<keyword evidence="2" id="KW-0812">Transmembrane</keyword>
<evidence type="ECO:0000313" key="4">
    <source>
        <dbReference type="Proteomes" id="UP000663852"/>
    </source>
</evidence>
<evidence type="ECO:0000256" key="1">
    <source>
        <dbReference type="SAM" id="MobiDB-lite"/>
    </source>
</evidence>
<comment type="caution">
    <text evidence="3">The sequence shown here is derived from an EMBL/GenBank/DDBJ whole genome shotgun (WGS) entry which is preliminary data.</text>
</comment>
<feature type="region of interest" description="Disordered" evidence="1">
    <location>
        <begin position="1"/>
        <end position="29"/>
    </location>
</feature>
<accession>A0A815UGY7</accession>
<feature type="compositionally biased region" description="Polar residues" evidence="1">
    <location>
        <begin position="1"/>
        <end position="11"/>
    </location>
</feature>
<evidence type="ECO:0000313" key="3">
    <source>
        <dbReference type="EMBL" id="CAF1519337.1"/>
    </source>
</evidence>
<sequence length="198" mass="21915">MFSNKVSAISHSKSDQPNPPQTTGSQSETRCEYCRQKWKKILLTSLTSALITTIGVIVIMIMAKKNSARPATTARPTTTTITATTTTVMRRTTTTIPMKGMHQIQFQSNPNPILELDLDITRFGFGFDQNCGAQNRSQKKVPKYFGTFPGTDSGHHNSGQMITYEIELRSLNDMNLVTSCLSSNRVTVLHESGYHVPG</sequence>
<feature type="transmembrane region" description="Helical" evidence="2">
    <location>
        <begin position="41"/>
        <end position="63"/>
    </location>
</feature>
<evidence type="ECO:0000256" key="2">
    <source>
        <dbReference type="SAM" id="Phobius"/>
    </source>
</evidence>
<name>A0A815UGY7_ADIRI</name>
<keyword evidence="2" id="KW-0472">Membrane</keyword>
<gene>
    <name evidence="3" type="ORF">EDS130_LOCUS43769</name>
</gene>
<protein>
    <submittedName>
        <fullName evidence="3">Uncharacterized protein</fullName>
    </submittedName>
</protein>
<reference evidence="3" key="1">
    <citation type="submission" date="2021-02" db="EMBL/GenBank/DDBJ databases">
        <authorList>
            <person name="Nowell W R."/>
        </authorList>
    </citation>
    <scope>NUCLEOTIDE SEQUENCE</scope>
</reference>
<dbReference type="EMBL" id="CAJNOJ010000756">
    <property type="protein sequence ID" value="CAF1519337.1"/>
    <property type="molecule type" value="Genomic_DNA"/>
</dbReference>